<dbReference type="SUPFAM" id="SSF51735">
    <property type="entry name" value="NAD(P)-binding Rossmann-fold domains"/>
    <property type="match status" value="1"/>
</dbReference>
<dbReference type="RefSeq" id="WP_386801362.1">
    <property type="nucleotide sequence ID" value="NZ_JBHTMU010000003.1"/>
</dbReference>
<feature type="domain" description="NAD-dependent epimerase/dehydratase" evidence="2">
    <location>
        <begin position="30"/>
        <end position="229"/>
    </location>
</feature>
<dbReference type="PANTHER" id="PTHR12126:SF11">
    <property type="entry name" value="NADH DEHYDROGENASE [UBIQUINONE] 1 ALPHA SUBCOMPLEX SUBUNIT 9, MITOCHONDRIAL"/>
    <property type="match status" value="1"/>
</dbReference>
<dbReference type="Pfam" id="PF01370">
    <property type="entry name" value="Epimerase"/>
    <property type="match status" value="1"/>
</dbReference>
<gene>
    <name evidence="3" type="ORF">ACFQ4E_02615</name>
</gene>
<evidence type="ECO:0000313" key="3">
    <source>
        <dbReference type="EMBL" id="MFD1341303.1"/>
    </source>
</evidence>
<organism evidence="3 4">
    <name type="scientific">Litorisediminicola beolgyonensis</name>
    <dbReference type="NCBI Taxonomy" id="1173614"/>
    <lineage>
        <taxon>Bacteria</taxon>
        <taxon>Pseudomonadati</taxon>
        <taxon>Pseudomonadota</taxon>
        <taxon>Alphaproteobacteria</taxon>
        <taxon>Rhodobacterales</taxon>
        <taxon>Paracoccaceae</taxon>
        <taxon>Litorisediminicola</taxon>
    </lineage>
</organism>
<evidence type="ECO:0000313" key="4">
    <source>
        <dbReference type="Proteomes" id="UP001597135"/>
    </source>
</evidence>
<sequence length="336" mass="37988">MSGYETAARRKARTDETTEDDEMAYAERKILLPGGAGLVGQNLVVRLKAAGFTDLVVIDKHAANLRICEKLHPDITCIEADLARRGDWARAFEGADSVVMLQAQIGGLRKEAFDDNNVRATELVLDAMRRFEVTGLVHISSSVVNSAADDFYTRSKTTQEEIVRQSEFAATILRPTLMFGWFDRKHLGWLSRFMGRVPVFPVPGDGRYMRQPLYVGDFCDIILSCLKSRGPEGTFDISGQEKIDYIDLIHEVRRAARHRTPIVKIPFGLFRKLLQVWALFDRDPPFTPAQLDALVTRDEFRVIDWPEIFGVRATPLAEAMDATFRDPTYSDVVLEF</sequence>
<evidence type="ECO:0000256" key="1">
    <source>
        <dbReference type="SAM" id="MobiDB-lite"/>
    </source>
</evidence>
<keyword evidence="4" id="KW-1185">Reference proteome</keyword>
<evidence type="ECO:0000259" key="2">
    <source>
        <dbReference type="Pfam" id="PF01370"/>
    </source>
</evidence>
<comment type="caution">
    <text evidence="3">The sequence shown here is derived from an EMBL/GenBank/DDBJ whole genome shotgun (WGS) entry which is preliminary data.</text>
</comment>
<dbReference type="PANTHER" id="PTHR12126">
    <property type="entry name" value="NADH-UBIQUINONE OXIDOREDUCTASE 39 KDA SUBUNIT-RELATED"/>
    <property type="match status" value="1"/>
</dbReference>
<feature type="region of interest" description="Disordered" evidence="1">
    <location>
        <begin position="1"/>
        <end position="20"/>
    </location>
</feature>
<name>A0ABW3ZDX5_9RHOB</name>
<dbReference type="EMBL" id="JBHTMU010000003">
    <property type="protein sequence ID" value="MFD1341303.1"/>
    <property type="molecule type" value="Genomic_DNA"/>
</dbReference>
<dbReference type="InterPro" id="IPR001509">
    <property type="entry name" value="Epimerase_deHydtase"/>
</dbReference>
<dbReference type="InterPro" id="IPR051207">
    <property type="entry name" value="ComplexI_NDUFA9_subunit"/>
</dbReference>
<dbReference type="Proteomes" id="UP001597135">
    <property type="component" value="Unassembled WGS sequence"/>
</dbReference>
<dbReference type="Gene3D" id="3.40.50.720">
    <property type="entry name" value="NAD(P)-binding Rossmann-like Domain"/>
    <property type="match status" value="1"/>
</dbReference>
<reference evidence="4" key="1">
    <citation type="journal article" date="2019" name="Int. J. Syst. Evol. Microbiol.">
        <title>The Global Catalogue of Microorganisms (GCM) 10K type strain sequencing project: providing services to taxonomists for standard genome sequencing and annotation.</title>
        <authorList>
            <consortium name="The Broad Institute Genomics Platform"/>
            <consortium name="The Broad Institute Genome Sequencing Center for Infectious Disease"/>
            <person name="Wu L."/>
            <person name="Ma J."/>
        </authorList>
    </citation>
    <scope>NUCLEOTIDE SEQUENCE [LARGE SCALE GENOMIC DNA]</scope>
    <source>
        <strain evidence="4">CCUG 62953</strain>
    </source>
</reference>
<proteinExistence type="predicted"/>
<dbReference type="InterPro" id="IPR036291">
    <property type="entry name" value="NAD(P)-bd_dom_sf"/>
</dbReference>
<protein>
    <submittedName>
        <fullName evidence="3">NAD-dependent epimerase/dehydratase family protein</fullName>
    </submittedName>
</protein>
<accession>A0ABW3ZDX5</accession>